<gene>
    <name evidence="6" type="primary">Tjp3_0</name>
    <name evidence="6" type="ORF">EUBBOU_R12517</name>
</gene>
<evidence type="ECO:0000256" key="3">
    <source>
        <dbReference type="SAM" id="MobiDB-lite"/>
    </source>
</evidence>
<dbReference type="PANTHER" id="PTHR13865:SF11">
    <property type="entry name" value="TIGHT JUNCTION PROTEIN ZO-3"/>
    <property type="match status" value="1"/>
</dbReference>
<evidence type="ECO:0000313" key="7">
    <source>
        <dbReference type="Proteomes" id="UP000583613"/>
    </source>
</evidence>
<feature type="region of interest" description="Disordered" evidence="3">
    <location>
        <begin position="490"/>
        <end position="510"/>
    </location>
</feature>
<reference evidence="6 7" key="1">
    <citation type="submission" date="2019-09" db="EMBL/GenBank/DDBJ databases">
        <title>Bird 10,000 Genomes (B10K) Project - Family phase.</title>
        <authorList>
            <person name="Zhang G."/>
        </authorList>
    </citation>
    <scope>NUCLEOTIDE SEQUENCE [LARGE SCALE GENOMIC DNA]</scope>
    <source>
        <strain evidence="6">B10K-DU-001-04</strain>
        <tissue evidence="6">Muscle</tissue>
    </source>
</reference>
<dbReference type="Gene3D" id="2.30.30.40">
    <property type="entry name" value="SH3 Domains"/>
    <property type="match status" value="1"/>
</dbReference>
<dbReference type="Gene3D" id="2.30.42.10">
    <property type="match status" value="3"/>
</dbReference>
<dbReference type="InterPro" id="IPR036034">
    <property type="entry name" value="PDZ_sf"/>
</dbReference>
<keyword evidence="1 2" id="KW-0728">SH3 domain</keyword>
<dbReference type="InterPro" id="IPR001452">
    <property type="entry name" value="SH3_domain"/>
</dbReference>
<dbReference type="AlphaFoldDB" id="A0A7K8X340"/>
<feature type="non-terminal residue" evidence="6">
    <location>
        <position position="1"/>
    </location>
</feature>
<evidence type="ECO:0000259" key="4">
    <source>
        <dbReference type="PROSITE" id="PS50002"/>
    </source>
</evidence>
<dbReference type="SMART" id="SM00228">
    <property type="entry name" value="PDZ"/>
    <property type="match status" value="3"/>
</dbReference>
<dbReference type="GO" id="GO:0050839">
    <property type="term" value="F:cell adhesion molecule binding"/>
    <property type="evidence" value="ECO:0007669"/>
    <property type="project" value="TreeGrafter"/>
</dbReference>
<dbReference type="InterPro" id="IPR036028">
    <property type="entry name" value="SH3-like_dom_sf"/>
</dbReference>
<feature type="domain" description="PDZ" evidence="5">
    <location>
        <begin position="579"/>
        <end position="633"/>
    </location>
</feature>
<comment type="caution">
    <text evidence="6">The sequence shown here is derived from an EMBL/GenBank/DDBJ whole genome shotgun (WGS) entry which is preliminary data.</text>
</comment>
<dbReference type="SUPFAM" id="SSF50044">
    <property type="entry name" value="SH3-domain"/>
    <property type="match status" value="1"/>
</dbReference>
<evidence type="ECO:0000259" key="5">
    <source>
        <dbReference type="PROSITE" id="PS50106"/>
    </source>
</evidence>
<sequence length="725" mass="79581">SMAPGWWLVAGGFRRNWSPCSSPLQDSDLLRHRYRPRPEAAVCTESRGVELVSVTARKRPRRKRNGVGPSSRQRLVHKGLRKAPWSDTTATSPRAQLLPGQIRGSLCFCSLLHPKVGLRKGPAATRRNRSQSVPPAAGQGLPVLRWLVATMEEMMIWEQHTVTLSKDPQRGFGFAVSGGRDHPNKTTGDTAVTVSDVVPGGPAVRHLQRKDHIVMVNGLSMENVSSSFAIQTLKTCGKVANITVKRPKKVHFPARRSSPGSPATARCCRSDEDFGSHGADAALHRSRDQLDHSQGYDGDSSSERSSVRHRDDLRYHKPASRNQKRSQDSSHRGQSPDSSSDRRGYSRRCSANSSGGECDTHGLALVSGFKRLPCWDVPMKPITSVLVKQNQNEEYGLKLGSQLFIKHIVENGLAAKGSSLQEGDLILKINGVASEDMSLTDTQQLIEKTEGVLTLLVLRDHRQFLVSIPEAEESQSQSDSSRLDDISDIDSEVSHLPPPATSPWPPAAARVDPPLERRKYIRDPAADATMDDTGSPDLLEAVEGDGCHSPHVSPAARAAHKDGYSTDCRVVQFVKAKSVGLRLAGGNDVGIFVSGVQEGSPAASQGLQEGDQILQVNTTSFQDLTREEAVEYLMSLPRGEDVTLWTQSKQDIYRKMISSNVGDSFYIRTHFDFEKDSPSGLSFARGDVFHVLDTLYRGRLGSWLAVRVGRDLQEQDKGIIPNQKR</sequence>
<dbReference type="PROSITE" id="PS50106">
    <property type="entry name" value="PDZ"/>
    <property type="match status" value="3"/>
</dbReference>
<dbReference type="PROSITE" id="PS50002">
    <property type="entry name" value="SH3"/>
    <property type="match status" value="1"/>
</dbReference>
<dbReference type="GO" id="GO:0005923">
    <property type="term" value="C:bicellular tight junction"/>
    <property type="evidence" value="ECO:0007669"/>
    <property type="project" value="TreeGrafter"/>
</dbReference>
<dbReference type="OrthoDB" id="418634at2759"/>
<feature type="compositionally biased region" description="Pro residues" evidence="3">
    <location>
        <begin position="496"/>
        <end position="506"/>
    </location>
</feature>
<organism evidence="6 7">
    <name type="scientific">Eubucco bourcierii</name>
    <name type="common">red-headed barbet</name>
    <dbReference type="NCBI Taxonomy" id="91767"/>
    <lineage>
        <taxon>Eukaryota</taxon>
        <taxon>Metazoa</taxon>
        <taxon>Chordata</taxon>
        <taxon>Craniata</taxon>
        <taxon>Vertebrata</taxon>
        <taxon>Euteleostomi</taxon>
        <taxon>Archelosauria</taxon>
        <taxon>Archosauria</taxon>
        <taxon>Dinosauria</taxon>
        <taxon>Saurischia</taxon>
        <taxon>Theropoda</taxon>
        <taxon>Coelurosauria</taxon>
        <taxon>Aves</taxon>
        <taxon>Neognathae</taxon>
        <taxon>Neoaves</taxon>
        <taxon>Telluraves</taxon>
        <taxon>Coraciimorphae</taxon>
        <taxon>Piciformes</taxon>
        <taxon>Ramphastidae</taxon>
        <taxon>Eubucco</taxon>
    </lineage>
</organism>
<dbReference type="GO" id="GO:0005886">
    <property type="term" value="C:plasma membrane"/>
    <property type="evidence" value="ECO:0007669"/>
    <property type="project" value="TreeGrafter"/>
</dbReference>
<dbReference type="CDD" id="cd12028">
    <property type="entry name" value="SH3_ZO-3"/>
    <property type="match status" value="1"/>
</dbReference>
<feature type="domain" description="PDZ" evidence="5">
    <location>
        <begin position="384"/>
        <end position="461"/>
    </location>
</feature>
<feature type="compositionally biased region" description="Basic and acidic residues" evidence="3">
    <location>
        <begin position="301"/>
        <end position="315"/>
    </location>
</feature>
<dbReference type="GO" id="GO:0090557">
    <property type="term" value="P:establishment of endothelial intestinal barrier"/>
    <property type="evidence" value="ECO:0007669"/>
    <property type="project" value="TreeGrafter"/>
</dbReference>
<protein>
    <submittedName>
        <fullName evidence="6">ZO3 protein</fullName>
    </submittedName>
</protein>
<dbReference type="CDD" id="cd06728">
    <property type="entry name" value="PDZ2_ZO1-like_ds"/>
    <property type="match status" value="1"/>
</dbReference>
<evidence type="ECO:0000313" key="6">
    <source>
        <dbReference type="EMBL" id="NXF85287.1"/>
    </source>
</evidence>
<feature type="non-terminal residue" evidence="6">
    <location>
        <position position="725"/>
    </location>
</feature>
<dbReference type="Proteomes" id="UP000583613">
    <property type="component" value="Unassembled WGS sequence"/>
</dbReference>
<feature type="region of interest" description="Disordered" evidence="3">
    <location>
        <begin position="286"/>
        <end position="357"/>
    </location>
</feature>
<accession>A0A7K8X340</accession>
<dbReference type="Pfam" id="PF07653">
    <property type="entry name" value="SH3_2"/>
    <property type="match status" value="1"/>
</dbReference>
<dbReference type="CDD" id="cd06727">
    <property type="entry name" value="PDZ1_ZO1-like"/>
    <property type="match status" value="1"/>
</dbReference>
<proteinExistence type="predicted"/>
<dbReference type="GO" id="GO:1905605">
    <property type="term" value="P:positive regulation of blood-brain barrier permeability"/>
    <property type="evidence" value="ECO:0007669"/>
    <property type="project" value="TreeGrafter"/>
</dbReference>
<dbReference type="FunFam" id="2.30.42.10:FF:000013">
    <property type="entry name" value="Putative tight junction protein ZO-1"/>
    <property type="match status" value="1"/>
</dbReference>
<evidence type="ECO:0000256" key="2">
    <source>
        <dbReference type="PROSITE-ProRule" id="PRU00192"/>
    </source>
</evidence>
<feature type="region of interest" description="Disordered" evidence="3">
    <location>
        <begin position="250"/>
        <end position="271"/>
    </location>
</feature>
<keyword evidence="7" id="KW-1185">Reference proteome</keyword>
<dbReference type="InterPro" id="IPR001478">
    <property type="entry name" value="PDZ"/>
</dbReference>
<evidence type="ECO:0000256" key="1">
    <source>
        <dbReference type="ARBA" id="ARBA00022443"/>
    </source>
</evidence>
<dbReference type="GO" id="GO:0045216">
    <property type="term" value="P:cell-cell junction organization"/>
    <property type="evidence" value="ECO:0007669"/>
    <property type="project" value="TreeGrafter"/>
</dbReference>
<dbReference type="Pfam" id="PF00595">
    <property type="entry name" value="PDZ"/>
    <property type="match status" value="3"/>
</dbReference>
<dbReference type="GO" id="GO:0150105">
    <property type="term" value="P:protein localization to cell-cell junction"/>
    <property type="evidence" value="ECO:0007669"/>
    <property type="project" value="TreeGrafter"/>
</dbReference>
<name>A0A7K8X340_9PICI</name>
<dbReference type="CDD" id="cd06729">
    <property type="entry name" value="PDZ3_ZO1-like_domain"/>
    <property type="match status" value="1"/>
</dbReference>
<feature type="domain" description="SH3" evidence="4">
    <location>
        <begin position="662"/>
        <end position="725"/>
    </location>
</feature>
<dbReference type="SUPFAM" id="SSF50156">
    <property type="entry name" value="PDZ domain-like"/>
    <property type="match status" value="3"/>
</dbReference>
<feature type="domain" description="PDZ" evidence="5">
    <location>
        <begin position="161"/>
        <end position="248"/>
    </location>
</feature>
<dbReference type="GO" id="GO:0098609">
    <property type="term" value="P:cell-cell adhesion"/>
    <property type="evidence" value="ECO:0007669"/>
    <property type="project" value="TreeGrafter"/>
</dbReference>
<dbReference type="EMBL" id="VWZE01001507">
    <property type="protein sequence ID" value="NXF85287.1"/>
    <property type="molecule type" value="Genomic_DNA"/>
</dbReference>
<dbReference type="PANTHER" id="PTHR13865">
    <property type="entry name" value="TIGHT JUNCTION PROTEIN"/>
    <property type="match status" value="1"/>
</dbReference>